<feature type="signal peptide" evidence="1">
    <location>
        <begin position="1"/>
        <end position="27"/>
    </location>
</feature>
<dbReference type="EMBL" id="JBHSDP010000029">
    <property type="protein sequence ID" value="MFC4332855.1"/>
    <property type="molecule type" value="Genomic_DNA"/>
</dbReference>
<keyword evidence="1" id="KW-0732">Signal</keyword>
<feature type="chain" id="PRO_5047303456" description="Secreted protein" evidence="1">
    <location>
        <begin position="28"/>
        <end position="101"/>
    </location>
</feature>
<keyword evidence="3" id="KW-1185">Reference proteome</keyword>
<comment type="caution">
    <text evidence="2">The sequence shown here is derived from an EMBL/GenBank/DDBJ whole genome shotgun (WGS) entry which is preliminary data.</text>
</comment>
<proteinExistence type="predicted"/>
<sequence length="101" mass="10100">MISTRRIVAVASLAASLTGLAALPASAAGSSVPVVGRALPVGVLDSLARTGLPADRQNAVPPVSDQLSSLQHVQDLNELSRLNAVAGLVSPLFGLVPAIPS</sequence>
<evidence type="ECO:0000313" key="3">
    <source>
        <dbReference type="Proteomes" id="UP001595824"/>
    </source>
</evidence>
<evidence type="ECO:0008006" key="4">
    <source>
        <dbReference type="Google" id="ProtNLM"/>
    </source>
</evidence>
<dbReference type="Proteomes" id="UP001595824">
    <property type="component" value="Unassembled WGS sequence"/>
</dbReference>
<dbReference type="RefSeq" id="WP_381744254.1">
    <property type="nucleotide sequence ID" value="NZ_JBHSDP010000029.1"/>
</dbReference>
<gene>
    <name evidence="2" type="ORF">ACFPC0_34840</name>
</gene>
<reference evidence="3" key="1">
    <citation type="journal article" date="2019" name="Int. J. Syst. Evol. Microbiol.">
        <title>The Global Catalogue of Microorganisms (GCM) 10K type strain sequencing project: providing services to taxonomists for standard genome sequencing and annotation.</title>
        <authorList>
            <consortium name="The Broad Institute Genomics Platform"/>
            <consortium name="The Broad Institute Genome Sequencing Center for Infectious Disease"/>
            <person name="Wu L."/>
            <person name="Ma J."/>
        </authorList>
    </citation>
    <scope>NUCLEOTIDE SEQUENCE [LARGE SCALE GENOMIC DNA]</scope>
    <source>
        <strain evidence="3">PCU 347</strain>
    </source>
</reference>
<organism evidence="2 3">
    <name type="scientific">Streptomyces andamanensis</name>
    <dbReference type="NCBI Taxonomy" id="1565035"/>
    <lineage>
        <taxon>Bacteria</taxon>
        <taxon>Bacillati</taxon>
        <taxon>Actinomycetota</taxon>
        <taxon>Actinomycetes</taxon>
        <taxon>Kitasatosporales</taxon>
        <taxon>Streptomycetaceae</taxon>
        <taxon>Streptomyces</taxon>
    </lineage>
</organism>
<evidence type="ECO:0000313" key="2">
    <source>
        <dbReference type="EMBL" id="MFC4332855.1"/>
    </source>
</evidence>
<evidence type="ECO:0000256" key="1">
    <source>
        <dbReference type="SAM" id="SignalP"/>
    </source>
</evidence>
<name>A0ABV8TQR8_9ACTN</name>
<accession>A0ABV8TQR8</accession>
<protein>
    <recommendedName>
        <fullName evidence="4">Secreted protein</fullName>
    </recommendedName>
</protein>